<feature type="transmembrane region" description="Helical" evidence="1">
    <location>
        <begin position="91"/>
        <end position="108"/>
    </location>
</feature>
<organism evidence="3 4">
    <name type="scientific">Halopenitus persicus</name>
    <dbReference type="NCBI Taxonomy" id="1048396"/>
    <lineage>
        <taxon>Archaea</taxon>
        <taxon>Methanobacteriati</taxon>
        <taxon>Methanobacteriota</taxon>
        <taxon>Stenosarchaea group</taxon>
        <taxon>Halobacteria</taxon>
        <taxon>Halobacteriales</taxon>
        <taxon>Haloferacaceae</taxon>
        <taxon>Halopenitus</taxon>
    </lineage>
</organism>
<keyword evidence="1" id="KW-1133">Transmembrane helix</keyword>
<reference evidence="4" key="1">
    <citation type="submission" date="2016-10" db="EMBL/GenBank/DDBJ databases">
        <authorList>
            <person name="Varghese N."/>
            <person name="Submissions S."/>
        </authorList>
    </citation>
    <scope>NUCLEOTIDE SEQUENCE [LARGE SCALE GENOMIC DNA]</scope>
    <source>
        <strain evidence="4">DC30,IBRC 10041,KCTC 4046</strain>
    </source>
</reference>
<evidence type="ECO:0000313" key="3">
    <source>
        <dbReference type="EMBL" id="SDY32599.1"/>
    </source>
</evidence>
<keyword evidence="3" id="KW-0808">Transferase</keyword>
<name>A0A1H3IZ70_9EURY</name>
<evidence type="ECO:0000256" key="1">
    <source>
        <dbReference type="SAM" id="Phobius"/>
    </source>
</evidence>
<evidence type="ECO:0000259" key="2">
    <source>
        <dbReference type="Pfam" id="PF02397"/>
    </source>
</evidence>
<dbReference type="GO" id="GO:0016780">
    <property type="term" value="F:phosphotransferase activity, for other substituted phosphate groups"/>
    <property type="evidence" value="ECO:0007669"/>
    <property type="project" value="TreeGrafter"/>
</dbReference>
<feature type="domain" description="Bacterial sugar transferase" evidence="2">
    <location>
        <begin position="290"/>
        <end position="473"/>
    </location>
</feature>
<dbReference type="EMBL" id="FNPC01000004">
    <property type="protein sequence ID" value="SDY32599.1"/>
    <property type="molecule type" value="Genomic_DNA"/>
</dbReference>
<proteinExistence type="predicted"/>
<feature type="transmembrane region" description="Helical" evidence="1">
    <location>
        <begin position="114"/>
        <end position="133"/>
    </location>
</feature>
<dbReference type="PANTHER" id="PTHR30576:SF0">
    <property type="entry name" value="UNDECAPRENYL-PHOSPHATE N-ACETYLGALACTOSAMINYL 1-PHOSPHATE TRANSFERASE-RELATED"/>
    <property type="match status" value="1"/>
</dbReference>
<keyword evidence="1" id="KW-0472">Membrane</keyword>
<dbReference type="InterPro" id="IPR003362">
    <property type="entry name" value="Bact_transf"/>
</dbReference>
<sequence length="484" mass="52803">MNGGWRYRISSAAGVAGLTALAVALVNSGPVQTLITSLPVLGRLSVDAPTGAEAVFEVLVTTVVVTAAFLPLYKPRPRRILDTIAITQKRVMVATFALATIGYFDYTYRLPRATLIAVAPVLLAGLPAWFVWIRRRPTSEPERAIIVGDDPAELERLAADVSIPLLGYLCPTSVLLRSPTGPDRGSGADPRPSAAAVADGGMEIAGLQRLGGLSRIEDVLVEYDVDTVVLAFERTDRAEFFGALDACFEHGVAAKVHRDHADAVLTAGDDVGTLVDVEIEPWDVQDYVLKRGFDVAFSLVGLVGLAPVIAAIVVAIKLDDGGSILYKQERTAVFGETFEVYKFRSMVENAEELTGATISDEDAGGVDPRVTRVGRVLRKTHLDEIPQLWSVLKGDMSVVGPRPERPEIDSDIELGVIDWRKRWFVKPGLTGLAQINDVTGTEPQKKIRYDLQYVKQQSLDYDMKLVIRQIWKVGEDVVETIREE</sequence>
<dbReference type="OrthoDB" id="340745at2157"/>
<dbReference type="RefSeq" id="WP_092732248.1">
    <property type="nucleotide sequence ID" value="NZ_FNPC01000004.1"/>
</dbReference>
<feature type="transmembrane region" description="Helical" evidence="1">
    <location>
        <begin position="295"/>
        <end position="316"/>
    </location>
</feature>
<accession>A0A1H3IZ70</accession>
<feature type="transmembrane region" description="Helical" evidence="1">
    <location>
        <begin position="52"/>
        <end position="70"/>
    </location>
</feature>
<keyword evidence="1" id="KW-0812">Transmembrane</keyword>
<dbReference type="PANTHER" id="PTHR30576">
    <property type="entry name" value="COLANIC BIOSYNTHESIS UDP-GLUCOSE LIPID CARRIER TRANSFERASE"/>
    <property type="match status" value="1"/>
</dbReference>
<keyword evidence="4" id="KW-1185">Reference proteome</keyword>
<gene>
    <name evidence="3" type="ORF">SAMN05216564_104307</name>
</gene>
<dbReference type="AlphaFoldDB" id="A0A1H3IZ70"/>
<protein>
    <submittedName>
        <fullName evidence="3">Sugar transferase involved in LPS biosynthesis (Colanic, teichoic acid)</fullName>
    </submittedName>
</protein>
<evidence type="ECO:0000313" key="4">
    <source>
        <dbReference type="Proteomes" id="UP000199079"/>
    </source>
</evidence>
<dbReference type="Pfam" id="PF02397">
    <property type="entry name" value="Bac_transf"/>
    <property type="match status" value="1"/>
</dbReference>
<dbReference type="Proteomes" id="UP000199079">
    <property type="component" value="Unassembled WGS sequence"/>
</dbReference>